<keyword evidence="2" id="KW-1185">Reference proteome</keyword>
<reference evidence="2" key="1">
    <citation type="submission" date="2018-11" db="EMBL/GenBank/DDBJ databases">
        <title>Complete genome sequence of Paenibacillus sp. ML311-T8.</title>
        <authorList>
            <person name="Nam Y.-D."/>
            <person name="Kang J."/>
            <person name="Chung W.-H."/>
            <person name="Park Y.S."/>
        </authorList>
    </citation>
    <scope>NUCLEOTIDE SEQUENCE [LARGE SCALE GENOMIC DNA]</scope>
    <source>
        <strain evidence="2">ML311-T8</strain>
    </source>
</reference>
<organism evidence="1 2">
    <name type="scientific">Paenibacillus psychroresistens</name>
    <dbReference type="NCBI Taxonomy" id="1778678"/>
    <lineage>
        <taxon>Bacteria</taxon>
        <taxon>Bacillati</taxon>
        <taxon>Bacillota</taxon>
        <taxon>Bacilli</taxon>
        <taxon>Bacillales</taxon>
        <taxon>Paenibacillaceae</taxon>
        <taxon>Paenibacillus</taxon>
    </lineage>
</organism>
<proteinExistence type="predicted"/>
<accession>A0A6B8RKT1</accession>
<gene>
    <name evidence="1" type="ORF">EHS13_20040</name>
</gene>
<sequence length="287" mass="32688">MAMTKEQYLILRKSGIRRNEIQIEYFGNDSITFRTFLSMVGLLPLETELLAIRDFVKPVEIKDEKLPFEPTKRVAKGEKSDTKQKGRKLTFPHVNKEFIEAAFAQGKTAAQIEREEGLNSGTIFSRVSKWGIVNPNANKKVAVQQIVEIKHEPEEIVQEIAENDQGDPVIVQPPELPPNVQTKEVAVETIKDEQLTQFIYFQIPIIKDYLIADRGLADLFGAVQLAATRNIDLVQSAEELFVVMQRYTQLLHVQMETLIVEGNPAEHVQKFIQKHNTIHINKQTATE</sequence>
<dbReference type="KEGG" id="ppsc:EHS13_20040"/>
<name>A0A6B8RKT1_9BACL</name>
<dbReference type="EMBL" id="CP034235">
    <property type="protein sequence ID" value="QGQ97011.1"/>
    <property type="molecule type" value="Genomic_DNA"/>
</dbReference>
<protein>
    <submittedName>
        <fullName evidence="1">Uncharacterized protein</fullName>
    </submittedName>
</protein>
<dbReference type="Proteomes" id="UP000426246">
    <property type="component" value="Chromosome"/>
</dbReference>
<evidence type="ECO:0000313" key="2">
    <source>
        <dbReference type="Proteomes" id="UP000426246"/>
    </source>
</evidence>
<evidence type="ECO:0000313" key="1">
    <source>
        <dbReference type="EMBL" id="QGQ97011.1"/>
    </source>
</evidence>
<dbReference type="RefSeq" id="WP_155702109.1">
    <property type="nucleotide sequence ID" value="NZ_CP034235.1"/>
</dbReference>
<dbReference type="AlphaFoldDB" id="A0A6B8RKT1"/>
<dbReference type="OrthoDB" id="2989645at2"/>